<sequence length="342" mass="36907">MRDVSHCNNWFMNDSHILHRRTLLRCAMAGLALPLTAHAAPEAWPNQPITLVIGFAKGSVSEVLASTLAEPMSRVMGQAVKVEMAEGKAGTQAAVRVAKSTDNHTLAIVMSNTLTVAKSVDPSLPYEPSRDLRPVAFTSEDAMVLVASAREPSTASAAEFLATARIAGDKWQYGSQGTGSVGHLGMEFLGIKGGLKARHVPFNNGPQILDAIRAGQVHMGMVPVTLAKRSNGRMGGIKAVAVTSYGRNDLLPDVPTLHEAGVIGFDYRVWSAMVVPRRWSEAQVNYMVSVMERVLRDKEVDAKLRQQGVDIPSNITPAQVNREIVRETRLLGGIASIRNIAK</sequence>
<protein>
    <submittedName>
        <fullName evidence="3">Extracytoplasmic-binding receptor</fullName>
    </submittedName>
</protein>
<reference evidence="3 4" key="1">
    <citation type="submission" date="2017-07" db="EMBL/GenBank/DDBJ databases">
        <title>Complete Genome Sequence of the cosmetic ferment Vitreoscilla filiformis (ATCC15551).</title>
        <authorList>
            <person name="Contreras S."/>
            <person name="Sagory-Zalkind P."/>
            <person name="Blanquart H."/>
            <person name="Iltis A."/>
            <person name="Morand S.C."/>
        </authorList>
    </citation>
    <scope>NUCLEOTIDE SEQUENCE [LARGE SCALE GENOMIC DNA]</scope>
    <source>
        <strain evidence="3 4">ATCC 15551</strain>
        <plasmid evidence="4">Plasmid pvf1</plasmid>
    </source>
</reference>
<dbReference type="Gene3D" id="3.40.190.10">
    <property type="entry name" value="Periplasmic binding protein-like II"/>
    <property type="match status" value="1"/>
</dbReference>
<proteinExistence type="inferred from homology"/>
<keyword evidence="3" id="KW-0614">Plasmid</keyword>
<keyword evidence="3" id="KW-0675">Receptor</keyword>
<dbReference type="Pfam" id="PF03401">
    <property type="entry name" value="TctC"/>
    <property type="match status" value="1"/>
</dbReference>
<dbReference type="CDD" id="cd07012">
    <property type="entry name" value="PBP2_Bug_TTT"/>
    <property type="match status" value="1"/>
</dbReference>
<accession>A0A221KJC6</accession>
<evidence type="ECO:0000313" key="3">
    <source>
        <dbReference type="EMBL" id="ASM79138.1"/>
    </source>
</evidence>
<gene>
    <name evidence="3" type="ORF">VITFI_CDS3361</name>
</gene>
<name>A0A221KJC6_VITFI</name>
<organism evidence="3 4">
    <name type="scientific">Vitreoscilla filiformis</name>
    <dbReference type="NCBI Taxonomy" id="63"/>
    <lineage>
        <taxon>Bacteria</taxon>
        <taxon>Pseudomonadati</taxon>
        <taxon>Pseudomonadota</taxon>
        <taxon>Betaproteobacteria</taxon>
        <taxon>Neisseriales</taxon>
        <taxon>Neisseriaceae</taxon>
        <taxon>Vitreoscilla</taxon>
    </lineage>
</organism>
<dbReference type="InterPro" id="IPR042100">
    <property type="entry name" value="Bug_dom1"/>
</dbReference>
<geneLocation type="plasmid" evidence="4">
    <name>pvf1</name>
</geneLocation>
<comment type="similarity">
    <text evidence="1">Belongs to the UPF0065 (bug) family.</text>
</comment>
<evidence type="ECO:0000313" key="4">
    <source>
        <dbReference type="Proteomes" id="UP000199729"/>
    </source>
</evidence>
<dbReference type="PANTHER" id="PTHR42928">
    <property type="entry name" value="TRICARBOXYLATE-BINDING PROTEIN"/>
    <property type="match status" value="1"/>
</dbReference>
<dbReference type="Proteomes" id="UP000199729">
    <property type="component" value="Plasmid pVF1"/>
</dbReference>
<evidence type="ECO:0000256" key="2">
    <source>
        <dbReference type="SAM" id="SignalP"/>
    </source>
</evidence>
<dbReference type="AlphaFoldDB" id="A0A221KJC6"/>
<dbReference type="Gene3D" id="3.40.190.150">
    <property type="entry name" value="Bordetella uptake gene, domain 1"/>
    <property type="match status" value="1"/>
</dbReference>
<keyword evidence="2" id="KW-0732">Signal</keyword>
<feature type="signal peptide" evidence="2">
    <location>
        <begin position="1"/>
        <end position="39"/>
    </location>
</feature>
<keyword evidence="4" id="KW-1185">Reference proteome</keyword>
<feature type="chain" id="PRO_5012962638" evidence="2">
    <location>
        <begin position="40"/>
        <end position="342"/>
    </location>
</feature>
<dbReference type="EMBL" id="CP022424">
    <property type="protein sequence ID" value="ASM79138.1"/>
    <property type="molecule type" value="Genomic_DNA"/>
</dbReference>
<dbReference type="InterPro" id="IPR005064">
    <property type="entry name" value="BUG"/>
</dbReference>
<evidence type="ECO:0000256" key="1">
    <source>
        <dbReference type="ARBA" id="ARBA00006987"/>
    </source>
</evidence>
<dbReference type="PANTHER" id="PTHR42928:SF5">
    <property type="entry name" value="BLR1237 PROTEIN"/>
    <property type="match status" value="1"/>
</dbReference>
<dbReference type="KEGG" id="vff:VITFI_CDS3361"/>